<feature type="region of interest" description="Disordered" evidence="1">
    <location>
        <begin position="141"/>
        <end position="162"/>
    </location>
</feature>
<accession>A0A6C0D9H4</accession>
<name>A0A6C0D9H4_9ZZZZ</name>
<dbReference type="AlphaFoldDB" id="A0A6C0D9H4"/>
<dbReference type="InterPro" id="IPR055621">
    <property type="entry name" value="DUF7197"/>
</dbReference>
<proteinExistence type="predicted"/>
<protein>
    <submittedName>
        <fullName evidence="2">Uncharacterized protein</fullName>
    </submittedName>
</protein>
<dbReference type="EMBL" id="MN739551">
    <property type="protein sequence ID" value="QHT12824.1"/>
    <property type="molecule type" value="Genomic_DNA"/>
</dbReference>
<reference evidence="2" key="1">
    <citation type="journal article" date="2020" name="Nature">
        <title>Giant virus diversity and host interactions through global metagenomics.</title>
        <authorList>
            <person name="Schulz F."/>
            <person name="Roux S."/>
            <person name="Paez-Espino D."/>
            <person name="Jungbluth S."/>
            <person name="Walsh D.A."/>
            <person name="Denef V.J."/>
            <person name="McMahon K.D."/>
            <person name="Konstantinidis K.T."/>
            <person name="Eloe-Fadrosh E.A."/>
            <person name="Kyrpides N.C."/>
            <person name="Woyke T."/>
        </authorList>
    </citation>
    <scope>NUCLEOTIDE SEQUENCE</scope>
    <source>
        <strain evidence="2">GVMAG-M-3300023174-130</strain>
    </source>
</reference>
<dbReference type="Pfam" id="PF23827">
    <property type="entry name" value="DUF7197"/>
    <property type="match status" value="1"/>
</dbReference>
<evidence type="ECO:0000313" key="2">
    <source>
        <dbReference type="EMBL" id="QHT12824.1"/>
    </source>
</evidence>
<organism evidence="2">
    <name type="scientific">viral metagenome</name>
    <dbReference type="NCBI Taxonomy" id="1070528"/>
    <lineage>
        <taxon>unclassified sequences</taxon>
        <taxon>metagenomes</taxon>
        <taxon>organismal metagenomes</taxon>
    </lineage>
</organism>
<evidence type="ECO:0000256" key="1">
    <source>
        <dbReference type="SAM" id="MobiDB-lite"/>
    </source>
</evidence>
<sequence length="190" mass="22599">MPTNNYTSQNELLLHNLMEFYKNGDNLTDMLKIITGESKISLRIVDWFATNYAKKYYTIYNFEDVNGATKRFKVYVDYKLKLKAYSKKRFDPFCRWDRISIPYNGSSHIETTIGQLNFFKWTLENKVIKYIEDNYDDIEKDMNSRNSTSKRKELNVENSNCKTRKKREELSVSATKSIKKEKVEIVVNFN</sequence>